<dbReference type="InterPro" id="IPR003018">
    <property type="entry name" value="GAF"/>
</dbReference>
<dbReference type="GO" id="GO:0005886">
    <property type="term" value="C:plasma membrane"/>
    <property type="evidence" value="ECO:0007669"/>
    <property type="project" value="TreeGrafter"/>
</dbReference>
<reference evidence="9" key="1">
    <citation type="submission" date="2015-07" db="EMBL/GenBank/DDBJ databases">
        <title>Draft Genome Sequences of Anaerolinea thermolimosa IMO-1, Bellilinea caldifistulae GOMI-1, Leptolinea tardivitalis YMTK-2, Levilinea saccharolytica KIBI-1,Longilinea arvoryzae KOME-1, Previously Described as Members of the Anaerolineaceae (Chloroflexi).</title>
        <authorList>
            <person name="Sekiguchi Y."/>
            <person name="Ohashi A."/>
            <person name="Matsuura N."/>
            <person name="Tourlousse M.D."/>
        </authorList>
    </citation>
    <scope>NUCLEOTIDE SEQUENCE [LARGE SCALE GENOMIC DNA]</scope>
    <source>
        <strain evidence="9">KOME-1</strain>
    </source>
</reference>
<dbReference type="SUPFAM" id="SSF50156">
    <property type="entry name" value="PDZ domain-like"/>
    <property type="match status" value="1"/>
</dbReference>
<evidence type="ECO:0000259" key="8">
    <source>
        <dbReference type="PROSITE" id="PS50109"/>
    </source>
</evidence>
<keyword evidence="6" id="KW-0902">Two-component regulatory system</keyword>
<accession>A0A0S7B9S2</accession>
<organism evidence="9">
    <name type="scientific">Longilinea arvoryzae</name>
    <dbReference type="NCBI Taxonomy" id="360412"/>
    <lineage>
        <taxon>Bacteria</taxon>
        <taxon>Bacillati</taxon>
        <taxon>Chloroflexota</taxon>
        <taxon>Anaerolineae</taxon>
        <taxon>Anaerolineales</taxon>
        <taxon>Anaerolineaceae</taxon>
        <taxon>Longilinea</taxon>
    </lineage>
</organism>
<dbReference type="SUPFAM" id="SSF55874">
    <property type="entry name" value="ATPase domain of HSP90 chaperone/DNA topoisomerase II/histidine kinase"/>
    <property type="match status" value="1"/>
</dbReference>
<dbReference type="InterPro" id="IPR004358">
    <property type="entry name" value="Sig_transdc_His_kin-like_C"/>
</dbReference>
<feature type="transmembrane region" description="Helical" evidence="7">
    <location>
        <begin position="276"/>
        <end position="295"/>
    </location>
</feature>
<dbReference type="PANTHER" id="PTHR43047">
    <property type="entry name" value="TWO-COMPONENT HISTIDINE PROTEIN KINASE"/>
    <property type="match status" value="1"/>
</dbReference>
<feature type="domain" description="Histidine kinase" evidence="8">
    <location>
        <begin position="1087"/>
        <end position="1315"/>
    </location>
</feature>
<dbReference type="SMART" id="SM00387">
    <property type="entry name" value="HATPase_c"/>
    <property type="match status" value="1"/>
</dbReference>
<dbReference type="SMART" id="SM00065">
    <property type="entry name" value="GAF"/>
    <property type="match status" value="4"/>
</dbReference>
<feature type="transmembrane region" description="Helical" evidence="7">
    <location>
        <begin position="157"/>
        <end position="175"/>
    </location>
</feature>
<keyword evidence="5 9" id="KW-0418">Kinase</keyword>
<feature type="transmembrane region" description="Helical" evidence="7">
    <location>
        <begin position="340"/>
        <end position="362"/>
    </location>
</feature>
<dbReference type="SUPFAM" id="SSF55781">
    <property type="entry name" value="GAF domain-like"/>
    <property type="match status" value="4"/>
</dbReference>
<feature type="transmembrane region" description="Helical" evidence="7">
    <location>
        <begin position="307"/>
        <end position="324"/>
    </location>
</feature>
<feature type="transmembrane region" description="Helical" evidence="7">
    <location>
        <begin position="240"/>
        <end position="260"/>
    </location>
</feature>
<dbReference type="RefSeq" id="WP_075073365.1">
    <property type="nucleotide sequence ID" value="NZ_DF967972.1"/>
</dbReference>
<dbReference type="CDD" id="cd00082">
    <property type="entry name" value="HisKA"/>
    <property type="match status" value="1"/>
</dbReference>
<protein>
    <recommendedName>
        <fullName evidence="2">histidine kinase</fullName>
        <ecNumber evidence="2">2.7.13.3</ecNumber>
    </recommendedName>
</protein>
<dbReference type="EC" id="2.7.13.3" evidence="2"/>
<sequence>MPQLLVLLLLVAALIAFVAYPILATHWLSRPFIGVFLEPGMLVNDVTPAQFSSAWAAQALGAANGDRLVTVDGQIVGSAQDLAYALETSRPGDMATLSLMNAAGEERTLDVRLSRFPTADRFTFCYLPYLIGLILLVSGIWFFLLRRNSPSGRALSIFMVSLGVSTAGLFDFYTTHAFSSLWLLSVALAGAAMLAAAFLFPTPRPWVNRKRWLRWMPFAAAILLAGFAVCAIGRPSLYRLAVTIEFVFTVLCILAGLVLLARRSFSTGSPVEREQLRWIVMGGLLSFGLILGWLIGTPLWSGNSFTPLLLVPMAIFPLVTGYTIQRHNIVQTDFVISRGVLYSVLAVLITVGYALLVAGLGLTLDNVLRPNSPLIAGLAIFLLALFLLPLRQRLERMLDRIFFRGERAYQERLKTFSGELTGAVELSQILAVLRQYIEQSMQPQRLHIFVLDSFTDQYVAAKDADGQSTSDLRFSHSSALVQMLNGRKSPLYINTAESLPLALQPESVRISLLGSQVYVPLLGREQLTGWIALGQRRSGEVFTNRDLSFLDSLSDQASLAIERAQVMDSMEKRMQEMNVLTRVAQGVNITISLDDIFELIYAQTTQIIPTDDFSLILYDSARSELIPVFVVEKDDRVPQKENKPLEATHTLEYEVLHQRRPVVADDYSREVQRRGLLGGSSEWHAWLCVPLNTGAETIGLLSLADREPNVYYTQEQLGLLQAIADQVAGAIVKARLLGEAERRTRQLTTLNEVTRQLTSTLELKPLLSNILNKAVEILNCEAGSLLMVDDQTDDLVISVAVGEVADTLVGQRVPAGSGVVGKSVRTCLPVMVNDVQKSSDWFSKPDKQTGFVTRALLVIPLMVQDRVIGVIEVINRRDGLAFTIDDQDLLSAFAAQAGVAIQNARLYTNTDQALSARVEELQVMQRIDRELNTSLDITRAMRITLEWAMRQSGASAGLVTIVQDKTLQIMASQGYSNELDIFAEGRMPSDQFQLEQVVESGAPRQLTVAREGGLLHGARNQTIIPIRRETATTGLILLESLQAESYGDEKMNFLLRLSDHASIAIANAQLYAAVQAANLAKSEFVSFVAHELKNPMTSIKGYTELLAVGAVGPINEAQTNFLSTIRSNIDRMNTLISDLNDVTKIEVGRLRLDFKAIKLAEIVEEINRSTHKQIEEKNQKFEIVLPQDLPPVWADRVRLTQVLVNLVSNANKYTDKDGEILLSAERTANRWDEQGAAEVVHIWVRDNGIGISEEDQTKIFQKFFRSEDPKTREAPGTGLGLNITRSLVEMQGGKIWFESEYRVGTTFHITVPVAEQ</sequence>
<dbReference type="Pfam" id="PF00512">
    <property type="entry name" value="HisKA"/>
    <property type="match status" value="1"/>
</dbReference>
<dbReference type="InterPro" id="IPR003661">
    <property type="entry name" value="HisK_dim/P_dom"/>
</dbReference>
<dbReference type="PANTHER" id="PTHR43047:SF72">
    <property type="entry name" value="OSMOSENSING HISTIDINE PROTEIN KINASE SLN1"/>
    <property type="match status" value="1"/>
</dbReference>
<dbReference type="Gene3D" id="3.30.450.40">
    <property type="match status" value="4"/>
</dbReference>
<dbReference type="GO" id="GO:0000155">
    <property type="term" value="F:phosphorelay sensor kinase activity"/>
    <property type="evidence" value="ECO:0007669"/>
    <property type="project" value="InterPro"/>
</dbReference>
<evidence type="ECO:0000313" key="9">
    <source>
        <dbReference type="EMBL" id="GAP14078.1"/>
    </source>
</evidence>
<dbReference type="SMART" id="SM00388">
    <property type="entry name" value="HisKA"/>
    <property type="match status" value="1"/>
</dbReference>
<dbReference type="STRING" id="360412.LARV_01840"/>
<keyword evidence="10" id="KW-1185">Reference proteome</keyword>
<dbReference type="InterPro" id="IPR029016">
    <property type="entry name" value="GAF-like_dom_sf"/>
</dbReference>
<dbReference type="InterPro" id="IPR036890">
    <property type="entry name" value="HATPase_C_sf"/>
</dbReference>
<feature type="transmembrane region" description="Helical" evidence="7">
    <location>
        <begin position="126"/>
        <end position="145"/>
    </location>
</feature>
<dbReference type="InterPro" id="IPR003594">
    <property type="entry name" value="HATPase_dom"/>
</dbReference>
<feature type="transmembrane region" description="Helical" evidence="7">
    <location>
        <begin position="181"/>
        <end position="200"/>
    </location>
</feature>
<keyword evidence="7" id="KW-1133">Transmembrane helix</keyword>
<dbReference type="Gene3D" id="3.30.565.10">
    <property type="entry name" value="Histidine kinase-like ATPase, C-terminal domain"/>
    <property type="match status" value="1"/>
</dbReference>
<dbReference type="GO" id="GO:0009927">
    <property type="term" value="F:histidine phosphotransfer kinase activity"/>
    <property type="evidence" value="ECO:0007669"/>
    <property type="project" value="TreeGrafter"/>
</dbReference>
<keyword evidence="7" id="KW-0812">Transmembrane</keyword>
<dbReference type="FunFam" id="3.30.565.10:FF:000006">
    <property type="entry name" value="Sensor histidine kinase WalK"/>
    <property type="match status" value="1"/>
</dbReference>
<evidence type="ECO:0000313" key="10">
    <source>
        <dbReference type="Proteomes" id="UP000055060"/>
    </source>
</evidence>
<dbReference type="Proteomes" id="UP000055060">
    <property type="component" value="Unassembled WGS sequence"/>
</dbReference>
<dbReference type="InterPro" id="IPR036034">
    <property type="entry name" value="PDZ_sf"/>
</dbReference>
<evidence type="ECO:0000256" key="4">
    <source>
        <dbReference type="ARBA" id="ARBA00022679"/>
    </source>
</evidence>
<keyword evidence="4" id="KW-0808">Transferase</keyword>
<evidence type="ECO:0000256" key="1">
    <source>
        <dbReference type="ARBA" id="ARBA00000085"/>
    </source>
</evidence>
<dbReference type="CDD" id="cd16922">
    <property type="entry name" value="HATPase_EvgS-ArcB-TorS-like"/>
    <property type="match status" value="1"/>
</dbReference>
<dbReference type="Gene3D" id="1.10.287.130">
    <property type="match status" value="1"/>
</dbReference>
<evidence type="ECO:0000256" key="2">
    <source>
        <dbReference type="ARBA" id="ARBA00012438"/>
    </source>
</evidence>
<evidence type="ECO:0000256" key="3">
    <source>
        <dbReference type="ARBA" id="ARBA00022553"/>
    </source>
</evidence>
<dbReference type="Gene3D" id="2.30.42.10">
    <property type="match status" value="1"/>
</dbReference>
<comment type="catalytic activity">
    <reaction evidence="1">
        <text>ATP + protein L-histidine = ADP + protein N-phospho-L-histidine.</text>
        <dbReference type="EC" id="2.7.13.3"/>
    </reaction>
</comment>
<dbReference type="SUPFAM" id="SSF47384">
    <property type="entry name" value="Homodimeric domain of signal transducing histidine kinase"/>
    <property type="match status" value="1"/>
</dbReference>
<keyword evidence="3" id="KW-0597">Phosphoprotein</keyword>
<dbReference type="PROSITE" id="PS50109">
    <property type="entry name" value="HIS_KIN"/>
    <property type="match status" value="1"/>
</dbReference>
<dbReference type="PRINTS" id="PR00344">
    <property type="entry name" value="BCTRLSENSOR"/>
</dbReference>
<feature type="transmembrane region" description="Helical" evidence="7">
    <location>
        <begin position="374"/>
        <end position="390"/>
    </location>
</feature>
<dbReference type="Pfam" id="PF13185">
    <property type="entry name" value="GAF_2"/>
    <property type="match status" value="3"/>
</dbReference>
<dbReference type="InterPro" id="IPR005467">
    <property type="entry name" value="His_kinase_dom"/>
</dbReference>
<evidence type="ECO:0000256" key="7">
    <source>
        <dbReference type="SAM" id="Phobius"/>
    </source>
</evidence>
<name>A0A0S7B9S2_9CHLR</name>
<evidence type="ECO:0000256" key="6">
    <source>
        <dbReference type="ARBA" id="ARBA00023012"/>
    </source>
</evidence>
<keyword evidence="7" id="KW-0472">Membrane</keyword>
<dbReference type="InterPro" id="IPR036097">
    <property type="entry name" value="HisK_dim/P_sf"/>
</dbReference>
<proteinExistence type="predicted"/>
<gene>
    <name evidence="9" type="ORF">LARV_01840</name>
</gene>
<dbReference type="Pfam" id="PF02518">
    <property type="entry name" value="HATPase_c"/>
    <property type="match status" value="1"/>
</dbReference>
<evidence type="ECO:0000256" key="5">
    <source>
        <dbReference type="ARBA" id="ARBA00022777"/>
    </source>
</evidence>
<dbReference type="EMBL" id="DF967972">
    <property type="protein sequence ID" value="GAP14078.1"/>
    <property type="molecule type" value="Genomic_DNA"/>
</dbReference>
<feature type="transmembrane region" description="Helical" evidence="7">
    <location>
        <begin position="212"/>
        <end position="234"/>
    </location>
</feature>